<protein>
    <recommendedName>
        <fullName evidence="4">RCC1-like domain-containing protein</fullName>
    </recommendedName>
</protein>
<dbReference type="Proteomes" id="UP000003163">
    <property type="component" value="Unassembled WGS sequence"/>
</dbReference>
<sequence length="364" mass="40176">MSKNVYVFGSNLGSQLGNADLDDSYKPVLISAFSNQNVQSVVAGSLHTIALVNNKIYTWGCNDEFALGREGDEDKILEVVLQTRTKSELVGKSAGASHSACLLENGNVYAWGTFRDTSGIIGFDYKTKYQKTPKLIHRNVEKIFITDNVITMLLKTGRIVSYCADLWRDRFKIEIPTRCFKNKPKMKNVQRAKPSQKKIVEISGGDHYMLGITYDGNVKAWGNNFCGQHGNGHKVCCDSPTDIIKIKNIVKVKGGTTHSLFLDNDGNLYGCGENGYGQLSHKEKEFLTPTLVSNNVLDFTTAGLITFVVKEDGVYSCGTNYYGELGHKENGENVCFLNKINFYFGKVVGITCGGSHAIIVVDDK</sequence>
<dbReference type="PANTHER" id="PTHR45982">
    <property type="entry name" value="REGULATOR OF CHROMOSOME CONDENSATION"/>
    <property type="match status" value="1"/>
</dbReference>
<dbReference type="Gene3D" id="2.130.10.30">
    <property type="entry name" value="Regulator of chromosome condensation 1/beta-lactamase-inhibitor protein II"/>
    <property type="match status" value="2"/>
</dbReference>
<organism evidence="5 6">
    <name type="scientific">Edhazardia aedis (strain USNM 41457)</name>
    <name type="common">Microsporidian parasite</name>
    <dbReference type="NCBI Taxonomy" id="1003232"/>
    <lineage>
        <taxon>Eukaryota</taxon>
        <taxon>Fungi</taxon>
        <taxon>Fungi incertae sedis</taxon>
        <taxon>Microsporidia</taxon>
        <taxon>Edhazardia</taxon>
    </lineage>
</organism>
<dbReference type="OrthoDB" id="61110at2759"/>
<evidence type="ECO:0000256" key="3">
    <source>
        <dbReference type="PROSITE-ProRule" id="PRU00235"/>
    </source>
</evidence>
<dbReference type="Pfam" id="PF25390">
    <property type="entry name" value="WD40_RLD"/>
    <property type="match status" value="1"/>
</dbReference>
<keyword evidence="2" id="KW-0677">Repeat</keyword>
<evidence type="ECO:0000313" key="5">
    <source>
        <dbReference type="EMBL" id="EJW01453.1"/>
    </source>
</evidence>
<dbReference type="EMBL" id="AFBI03000005">
    <property type="protein sequence ID" value="EJW01453.1"/>
    <property type="molecule type" value="Genomic_DNA"/>
</dbReference>
<feature type="repeat" description="RCC1" evidence="3">
    <location>
        <begin position="312"/>
        <end position="363"/>
    </location>
</feature>
<evidence type="ECO:0000256" key="1">
    <source>
        <dbReference type="ARBA" id="ARBA00022658"/>
    </source>
</evidence>
<dbReference type="AlphaFoldDB" id="J8ZP24"/>
<dbReference type="VEuPathDB" id="MicrosporidiaDB:EDEG_00445"/>
<dbReference type="InterPro" id="IPR058923">
    <property type="entry name" value="RCC1-like_dom"/>
</dbReference>
<proteinExistence type="predicted"/>
<feature type="repeat" description="RCC1" evidence="3">
    <location>
        <begin position="54"/>
        <end position="105"/>
    </location>
</feature>
<dbReference type="PANTHER" id="PTHR45982:SF1">
    <property type="entry name" value="REGULATOR OF CHROMOSOME CONDENSATION"/>
    <property type="match status" value="1"/>
</dbReference>
<reference evidence="6" key="2">
    <citation type="submission" date="2015-07" db="EMBL/GenBank/DDBJ databases">
        <title>Contrasting host-pathogen interactions and genome evolution in two generalist and specialist microsporidian pathogens of mosquitoes.</title>
        <authorList>
            <consortium name="The Broad Institute Genomics Platform"/>
            <consortium name="The Broad Institute Genome Sequencing Center for Infectious Disease"/>
            <person name="Cuomo C.A."/>
            <person name="Sanscrainte N.D."/>
            <person name="Goldberg J.M."/>
            <person name="Heiman D."/>
            <person name="Young S."/>
            <person name="Zeng Q."/>
            <person name="Becnel J.J."/>
            <person name="Birren B.W."/>
        </authorList>
    </citation>
    <scope>NUCLEOTIDE SEQUENCE [LARGE SCALE GENOMIC DNA]</scope>
    <source>
        <strain evidence="6">USNM 41457</strain>
    </source>
</reference>
<dbReference type="InParanoid" id="J8ZP24"/>
<dbReference type="STRING" id="1003232.J8ZP24"/>
<feature type="domain" description="RCC1-like" evidence="4">
    <location>
        <begin position="5"/>
        <end position="359"/>
    </location>
</feature>
<dbReference type="InterPro" id="IPR009091">
    <property type="entry name" value="RCC1/BLIP-II"/>
</dbReference>
<dbReference type="PRINTS" id="PR00633">
    <property type="entry name" value="RCCNDNSATION"/>
</dbReference>
<feature type="repeat" description="RCC1" evidence="3">
    <location>
        <begin position="3"/>
        <end position="54"/>
    </location>
</feature>
<name>J8ZP24_EDHAE</name>
<dbReference type="HOGENOM" id="CLU_005210_6_2_1"/>
<dbReference type="InterPro" id="IPR051553">
    <property type="entry name" value="Ran_GTPase-activating"/>
</dbReference>
<evidence type="ECO:0000256" key="2">
    <source>
        <dbReference type="ARBA" id="ARBA00022737"/>
    </source>
</evidence>
<comment type="caution">
    <text evidence="5">The sequence shown here is derived from an EMBL/GenBank/DDBJ whole genome shotgun (WGS) entry which is preliminary data.</text>
</comment>
<reference evidence="5 6" key="1">
    <citation type="submission" date="2011-08" db="EMBL/GenBank/DDBJ databases">
        <authorList>
            <person name="Liu Z.J."/>
            <person name="Shi F.L."/>
            <person name="Lu J.Q."/>
            <person name="Li M."/>
            <person name="Wang Z.L."/>
        </authorList>
    </citation>
    <scope>NUCLEOTIDE SEQUENCE [LARGE SCALE GENOMIC DNA]</scope>
    <source>
        <strain evidence="5 6">USNM 41457</strain>
    </source>
</reference>
<keyword evidence="6" id="KW-1185">Reference proteome</keyword>
<evidence type="ECO:0000313" key="6">
    <source>
        <dbReference type="Proteomes" id="UP000003163"/>
    </source>
</evidence>
<dbReference type="PROSITE" id="PS50012">
    <property type="entry name" value="RCC1_3"/>
    <property type="match status" value="4"/>
</dbReference>
<dbReference type="InterPro" id="IPR000408">
    <property type="entry name" value="Reg_chr_condens"/>
</dbReference>
<feature type="repeat" description="RCC1" evidence="3">
    <location>
        <begin position="216"/>
        <end position="265"/>
    </location>
</feature>
<evidence type="ECO:0000259" key="4">
    <source>
        <dbReference type="Pfam" id="PF25390"/>
    </source>
</evidence>
<dbReference type="SUPFAM" id="SSF50985">
    <property type="entry name" value="RCC1/BLIP-II"/>
    <property type="match status" value="1"/>
</dbReference>
<gene>
    <name evidence="5" type="ORF">EDEG_00445</name>
</gene>
<keyword evidence="1" id="KW-0344">Guanine-nucleotide releasing factor</keyword>
<accession>J8ZP24</accession>